<reference evidence="4 5" key="1">
    <citation type="submission" date="2021-03" db="EMBL/GenBank/DDBJ databases">
        <authorList>
            <person name="So Y."/>
        </authorList>
    </citation>
    <scope>NUCLEOTIDE SEQUENCE [LARGE SCALE GENOMIC DNA]</scope>
    <source>
        <strain evidence="4 5">PWR1</strain>
    </source>
</reference>
<comment type="caution">
    <text evidence="4">The sequence shown here is derived from an EMBL/GenBank/DDBJ whole genome shotgun (WGS) entry which is preliminary data.</text>
</comment>
<evidence type="ECO:0000313" key="4">
    <source>
        <dbReference type="EMBL" id="MBP0466464.1"/>
    </source>
</evidence>
<dbReference type="RefSeq" id="WP_209353863.1">
    <property type="nucleotide sequence ID" value="NZ_JAGIYZ010000029.1"/>
</dbReference>
<dbReference type="EMBL" id="JAGIYZ010000029">
    <property type="protein sequence ID" value="MBP0466464.1"/>
    <property type="molecule type" value="Genomic_DNA"/>
</dbReference>
<feature type="domain" description="PBP" evidence="3">
    <location>
        <begin position="25"/>
        <end position="315"/>
    </location>
</feature>
<keyword evidence="1 2" id="KW-0732">Signal</keyword>
<dbReference type="InterPro" id="IPR024370">
    <property type="entry name" value="PBP_domain"/>
</dbReference>
<evidence type="ECO:0000256" key="2">
    <source>
        <dbReference type="SAM" id="SignalP"/>
    </source>
</evidence>
<dbReference type="Gene3D" id="3.40.190.10">
    <property type="entry name" value="Periplasmic binding protein-like II"/>
    <property type="match status" value="2"/>
</dbReference>
<proteinExistence type="predicted"/>
<organism evidence="4 5">
    <name type="scientific">Roseomonas nitratireducens</name>
    <dbReference type="NCBI Taxonomy" id="2820810"/>
    <lineage>
        <taxon>Bacteria</taxon>
        <taxon>Pseudomonadati</taxon>
        <taxon>Pseudomonadota</taxon>
        <taxon>Alphaproteobacteria</taxon>
        <taxon>Acetobacterales</taxon>
        <taxon>Roseomonadaceae</taxon>
        <taxon>Roseomonas</taxon>
    </lineage>
</organism>
<evidence type="ECO:0000259" key="3">
    <source>
        <dbReference type="Pfam" id="PF12849"/>
    </source>
</evidence>
<gene>
    <name evidence="4" type="ORF">J5Y09_21225</name>
</gene>
<protein>
    <submittedName>
        <fullName evidence="4">Substrate-binding domain-containing protein</fullName>
    </submittedName>
</protein>
<sequence length="353" mass="37539">MRRNLLAILAGAIALSAGPALAQQGSITLRDRLVVVSSSSSASLTQAVIGAFVERYEGVPAPITSAPGSTHALELFCSGVGPQTPDLAVVTRRMPRAIQETCAANGVRDIVELQVGLGAVVLVARRGEAIQGLTTRHVWEALAAERPHEEEFVPNTARLWSEVAPTLPRSEIRVIVPEEGSGTRALFDDLVLESGCRHAKPIRLIFEAHYRRSKCVTLRNDPRVTAVDSGDVVAALLAAPPGTLAVVSYDQMLASGGNLVPLPLDGVTPSPATIGSLDYDPARTFYLYAKRQHSRNQQGVGVVRGIREFMLEVTSEHAGGPGGYLSAAGLVPLAPADRAAQRRIAERQSLMSR</sequence>
<dbReference type="PANTHER" id="PTHR30570:SF1">
    <property type="entry name" value="PHOSPHATE-BINDING PROTEIN PSTS"/>
    <property type="match status" value="1"/>
</dbReference>
<accession>A0ABS4AYK8</accession>
<dbReference type="Proteomes" id="UP000680815">
    <property type="component" value="Unassembled WGS sequence"/>
</dbReference>
<feature type="signal peptide" evidence="2">
    <location>
        <begin position="1"/>
        <end position="22"/>
    </location>
</feature>
<keyword evidence="5" id="KW-1185">Reference proteome</keyword>
<dbReference type="Pfam" id="PF12849">
    <property type="entry name" value="PBP_like_2"/>
    <property type="match status" value="1"/>
</dbReference>
<name>A0ABS4AYK8_9PROT</name>
<dbReference type="PANTHER" id="PTHR30570">
    <property type="entry name" value="PERIPLASMIC PHOSPHATE BINDING COMPONENT OF PHOSPHATE ABC TRANSPORTER"/>
    <property type="match status" value="1"/>
</dbReference>
<dbReference type="SUPFAM" id="SSF53850">
    <property type="entry name" value="Periplasmic binding protein-like II"/>
    <property type="match status" value="1"/>
</dbReference>
<evidence type="ECO:0000313" key="5">
    <source>
        <dbReference type="Proteomes" id="UP000680815"/>
    </source>
</evidence>
<dbReference type="InterPro" id="IPR050811">
    <property type="entry name" value="Phosphate_ABC_transporter"/>
</dbReference>
<feature type="chain" id="PRO_5046268143" evidence="2">
    <location>
        <begin position="23"/>
        <end position="353"/>
    </location>
</feature>
<evidence type="ECO:0000256" key="1">
    <source>
        <dbReference type="ARBA" id="ARBA00022729"/>
    </source>
</evidence>